<dbReference type="EMBL" id="NHSF01000026">
    <property type="protein sequence ID" value="MBK5929871.1"/>
    <property type="molecule type" value="Genomic_DNA"/>
</dbReference>
<evidence type="ECO:0000256" key="3">
    <source>
        <dbReference type="ARBA" id="ARBA00022692"/>
    </source>
</evidence>
<sequence>MSTKTERLDLPDRVQLKRLLVWQVIAAATAVAVVFPFGKNAMLAAAMGAAACLLANWYFAYRVFQRYRAREPGQLLARIYGAELAKIAIALAVFGLAFATMEDLNPLALFGAYLAVQIVPAIVAQRPDARSNS</sequence>
<reference evidence="7" key="1">
    <citation type="submission" date="2017-05" db="EMBL/GenBank/DDBJ databases">
        <authorList>
            <person name="Imhoff J.F."/>
            <person name="Rahn T."/>
            <person name="Kuenzel S."/>
            <person name="Neulinger S.C."/>
        </authorList>
    </citation>
    <scope>NUCLEOTIDE SEQUENCE</scope>
    <source>
        <strain evidence="7">DSM 4395</strain>
    </source>
</reference>
<keyword evidence="2" id="KW-1003">Cell membrane</keyword>
<feature type="transmembrane region" description="Helical" evidence="6">
    <location>
        <begin position="84"/>
        <end position="101"/>
    </location>
</feature>
<comment type="subcellular location">
    <subcellularLocation>
        <location evidence="1">Cell membrane</location>
        <topology evidence="1">Multi-pass membrane protein</topology>
    </subcellularLocation>
</comment>
<dbReference type="AlphaFoldDB" id="A0AAJ0UEI8"/>
<protein>
    <recommendedName>
        <fullName evidence="9">ATP synthase protein I</fullName>
    </recommendedName>
</protein>
<accession>A0AAJ0UEI8</accession>
<evidence type="ECO:0000256" key="5">
    <source>
        <dbReference type="ARBA" id="ARBA00023136"/>
    </source>
</evidence>
<keyword evidence="3 6" id="KW-0812">Transmembrane</keyword>
<evidence type="ECO:0000313" key="7">
    <source>
        <dbReference type="EMBL" id="MBK5929871.1"/>
    </source>
</evidence>
<feature type="transmembrane region" description="Helical" evidence="6">
    <location>
        <begin position="20"/>
        <end position="37"/>
    </location>
</feature>
<dbReference type="InterPro" id="IPR005598">
    <property type="entry name" value="ATP_synth_I"/>
</dbReference>
<evidence type="ECO:0000256" key="1">
    <source>
        <dbReference type="ARBA" id="ARBA00004651"/>
    </source>
</evidence>
<dbReference type="Proteomes" id="UP001296967">
    <property type="component" value="Unassembled WGS sequence"/>
</dbReference>
<keyword evidence="5 6" id="KW-0472">Membrane</keyword>
<dbReference type="GO" id="GO:0005886">
    <property type="term" value="C:plasma membrane"/>
    <property type="evidence" value="ECO:0007669"/>
    <property type="project" value="UniProtKB-SubCell"/>
</dbReference>
<keyword evidence="4 6" id="KW-1133">Transmembrane helix</keyword>
<evidence type="ECO:0000256" key="6">
    <source>
        <dbReference type="SAM" id="Phobius"/>
    </source>
</evidence>
<proteinExistence type="predicted"/>
<feature type="transmembrane region" description="Helical" evidence="6">
    <location>
        <begin position="107"/>
        <end position="124"/>
    </location>
</feature>
<evidence type="ECO:0000256" key="4">
    <source>
        <dbReference type="ARBA" id="ARBA00022989"/>
    </source>
</evidence>
<evidence type="ECO:0000313" key="8">
    <source>
        <dbReference type="Proteomes" id="UP001296967"/>
    </source>
</evidence>
<dbReference type="Pfam" id="PF03899">
    <property type="entry name" value="ATP-synt_I"/>
    <property type="match status" value="1"/>
</dbReference>
<comment type="caution">
    <text evidence="7">The sequence shown here is derived from an EMBL/GenBank/DDBJ whole genome shotgun (WGS) entry which is preliminary data.</text>
</comment>
<reference evidence="7" key="2">
    <citation type="journal article" date="2020" name="Microorganisms">
        <title>Osmotic Adaptation and Compatible Solute Biosynthesis of Phototrophic Bacteria as Revealed from Genome Analyses.</title>
        <authorList>
            <person name="Imhoff J.F."/>
            <person name="Rahn T."/>
            <person name="Kunzel S."/>
            <person name="Keller A."/>
            <person name="Neulinger S.C."/>
        </authorList>
    </citation>
    <scope>NUCLEOTIDE SEQUENCE</scope>
    <source>
        <strain evidence="7">DSM 4395</strain>
    </source>
</reference>
<keyword evidence="8" id="KW-1185">Reference proteome</keyword>
<evidence type="ECO:0008006" key="9">
    <source>
        <dbReference type="Google" id="ProtNLM"/>
    </source>
</evidence>
<name>A0AAJ0UEI8_HALSE</name>
<organism evidence="7 8">
    <name type="scientific">Halochromatium salexigens</name>
    <name type="common">Chromatium salexigens</name>
    <dbReference type="NCBI Taxonomy" id="49447"/>
    <lineage>
        <taxon>Bacteria</taxon>
        <taxon>Pseudomonadati</taxon>
        <taxon>Pseudomonadota</taxon>
        <taxon>Gammaproteobacteria</taxon>
        <taxon>Chromatiales</taxon>
        <taxon>Chromatiaceae</taxon>
        <taxon>Halochromatium</taxon>
    </lineage>
</organism>
<gene>
    <name evidence="7" type="ORF">CCR82_04830</name>
</gene>
<evidence type="ECO:0000256" key="2">
    <source>
        <dbReference type="ARBA" id="ARBA00022475"/>
    </source>
</evidence>
<feature type="transmembrane region" description="Helical" evidence="6">
    <location>
        <begin position="43"/>
        <end position="64"/>
    </location>
</feature>